<accession>A0A0A9EWX2</accession>
<reference evidence="2" key="1">
    <citation type="submission" date="2014-09" db="EMBL/GenBank/DDBJ databases">
        <authorList>
            <person name="Magalhaes I.L.F."/>
            <person name="Oliveira U."/>
            <person name="Santos F.R."/>
            <person name="Vidigal T.H.D.A."/>
            <person name="Brescovit A.D."/>
            <person name="Santos A.J."/>
        </authorList>
    </citation>
    <scope>NUCLEOTIDE SEQUENCE</scope>
    <source>
        <tissue evidence="2">Shoot tissue taken approximately 20 cm above the soil surface</tissue>
    </source>
</reference>
<dbReference type="AlphaFoldDB" id="A0A0A9EWX2"/>
<dbReference type="EMBL" id="GBRH01195510">
    <property type="protein sequence ID" value="JAE02386.1"/>
    <property type="molecule type" value="Transcribed_RNA"/>
</dbReference>
<name>A0A0A9EWX2_ARUDO</name>
<proteinExistence type="predicted"/>
<reference evidence="2" key="2">
    <citation type="journal article" date="2015" name="Data Brief">
        <title>Shoot transcriptome of the giant reed, Arundo donax.</title>
        <authorList>
            <person name="Barrero R.A."/>
            <person name="Guerrero F.D."/>
            <person name="Moolhuijzen P."/>
            <person name="Goolsby J.A."/>
            <person name="Tidwell J."/>
            <person name="Bellgard S.E."/>
            <person name="Bellgard M.I."/>
        </authorList>
    </citation>
    <scope>NUCLEOTIDE SEQUENCE</scope>
    <source>
        <tissue evidence="2">Shoot tissue taken approximately 20 cm above the soil surface</tissue>
    </source>
</reference>
<feature type="region of interest" description="Disordered" evidence="1">
    <location>
        <begin position="1"/>
        <end position="20"/>
    </location>
</feature>
<evidence type="ECO:0000256" key="1">
    <source>
        <dbReference type="SAM" id="MobiDB-lite"/>
    </source>
</evidence>
<organism evidence="2">
    <name type="scientific">Arundo donax</name>
    <name type="common">Giant reed</name>
    <name type="synonym">Donax arundinaceus</name>
    <dbReference type="NCBI Taxonomy" id="35708"/>
    <lineage>
        <taxon>Eukaryota</taxon>
        <taxon>Viridiplantae</taxon>
        <taxon>Streptophyta</taxon>
        <taxon>Embryophyta</taxon>
        <taxon>Tracheophyta</taxon>
        <taxon>Spermatophyta</taxon>
        <taxon>Magnoliopsida</taxon>
        <taxon>Liliopsida</taxon>
        <taxon>Poales</taxon>
        <taxon>Poaceae</taxon>
        <taxon>PACMAD clade</taxon>
        <taxon>Arundinoideae</taxon>
        <taxon>Arundineae</taxon>
        <taxon>Arundo</taxon>
    </lineage>
</organism>
<sequence length="20" mass="2343">MDRKRLERLRAARGARGKMA</sequence>
<evidence type="ECO:0000313" key="2">
    <source>
        <dbReference type="EMBL" id="JAE02386.1"/>
    </source>
</evidence>
<feature type="compositionally biased region" description="Basic residues" evidence="1">
    <location>
        <begin position="11"/>
        <end position="20"/>
    </location>
</feature>
<feature type="compositionally biased region" description="Basic and acidic residues" evidence="1">
    <location>
        <begin position="1"/>
        <end position="10"/>
    </location>
</feature>
<protein>
    <submittedName>
        <fullName evidence="2">Uncharacterized protein</fullName>
    </submittedName>
</protein>